<protein>
    <submittedName>
        <fullName evidence="2">Uncharacterized protein</fullName>
    </submittedName>
</protein>
<evidence type="ECO:0000313" key="4">
    <source>
        <dbReference type="Proteomes" id="UP000509702"/>
    </source>
</evidence>
<reference evidence="2 3" key="1">
    <citation type="submission" date="2017-04" db="EMBL/GenBank/DDBJ databases">
        <authorList>
            <person name="Afonso C.L."/>
            <person name="Miller P.J."/>
            <person name="Scott M.A."/>
            <person name="Spackman E."/>
            <person name="Goraichik I."/>
            <person name="Dimitrov K.M."/>
            <person name="Suarez D.L."/>
            <person name="Swayne D.E."/>
        </authorList>
    </citation>
    <scope>NUCLEOTIDE SEQUENCE [LARGE SCALE GENOMIC DNA]</scope>
    <source>
        <strain evidence="2 3">A2P</strain>
    </source>
</reference>
<dbReference type="EMBL" id="FXAK01000002">
    <property type="protein sequence ID" value="SMF32370.1"/>
    <property type="molecule type" value="Genomic_DNA"/>
</dbReference>
<dbReference type="AlphaFoldDB" id="A0A1X7EE97"/>
<organism evidence="2 3">
    <name type="scientific">Azospirillum oryzae</name>
    <dbReference type="NCBI Taxonomy" id="286727"/>
    <lineage>
        <taxon>Bacteria</taxon>
        <taxon>Pseudomonadati</taxon>
        <taxon>Pseudomonadota</taxon>
        <taxon>Alphaproteobacteria</taxon>
        <taxon>Rhodospirillales</taxon>
        <taxon>Azospirillaceae</taxon>
        <taxon>Azospirillum</taxon>
    </lineage>
</organism>
<sequence>MATGGKIIGEYTKGKVDKLMTADAADSSRSQRIRHFLENMDAAILEANCEVIGRELPNLDRDSFLRMAVRVAELRADYIRAGLKMSESRHPDSSTVTDLARLRAAYEEMLAVYEAAERVIERGYAKLG</sequence>
<proteinExistence type="predicted"/>
<evidence type="ECO:0000313" key="2">
    <source>
        <dbReference type="EMBL" id="SMF32370.1"/>
    </source>
</evidence>
<reference evidence="1 4" key="2">
    <citation type="submission" date="2020-06" db="EMBL/GenBank/DDBJ databases">
        <title>Complete genome of Azosprillum oryzae KACC14407.</title>
        <authorList>
            <person name="Kim M."/>
            <person name="Park Y.-J."/>
            <person name="Shin J.-H."/>
        </authorList>
    </citation>
    <scope>NUCLEOTIDE SEQUENCE [LARGE SCALE GENOMIC DNA]</scope>
    <source>
        <strain evidence="1 4">KACC 14407</strain>
        <plasmid evidence="1 4">unnamed6</plasmid>
    </source>
</reference>
<name>A0A1X7EE97_9PROT</name>
<dbReference type="KEGG" id="aoz:HUE56_27360"/>
<dbReference type="EMBL" id="CP054621">
    <property type="protein sequence ID" value="QKS54190.1"/>
    <property type="molecule type" value="Genomic_DNA"/>
</dbReference>
<evidence type="ECO:0000313" key="3">
    <source>
        <dbReference type="Proteomes" id="UP000192936"/>
    </source>
</evidence>
<gene>
    <name evidence="1" type="ORF">HUE56_27360</name>
    <name evidence="2" type="ORF">SAMN02982917_1579</name>
</gene>
<evidence type="ECO:0000313" key="1">
    <source>
        <dbReference type="EMBL" id="QKS54190.1"/>
    </source>
</evidence>
<dbReference type="Proteomes" id="UP000509702">
    <property type="component" value="Plasmid unnamed6"/>
</dbReference>
<geneLocation type="plasmid" evidence="1 4">
    <name>unnamed6</name>
</geneLocation>
<dbReference type="Proteomes" id="UP000192936">
    <property type="component" value="Unassembled WGS sequence"/>
</dbReference>
<dbReference type="OrthoDB" id="8448176at2"/>
<accession>A0A1X7EE97</accession>
<keyword evidence="1" id="KW-0614">Plasmid</keyword>
<dbReference type="RefSeq" id="WP_109074646.1">
    <property type="nucleotide sequence ID" value="NZ_BSOV01000024.1"/>
</dbReference>
<keyword evidence="4" id="KW-1185">Reference proteome</keyword>